<dbReference type="CDD" id="cd18103">
    <property type="entry name" value="SpoU-like_RlmB"/>
    <property type="match status" value="1"/>
</dbReference>
<organism evidence="5 6">
    <name type="scientific">Phytoplasma australiense</name>
    <dbReference type="NCBI Taxonomy" id="59748"/>
    <lineage>
        <taxon>Bacteria</taxon>
        <taxon>Bacillati</taxon>
        <taxon>Mycoplasmatota</taxon>
        <taxon>Mollicutes</taxon>
        <taxon>Acholeplasmatales</taxon>
        <taxon>Acholeplasmataceae</taxon>
        <taxon>Candidatus Phytoplasma</taxon>
        <taxon>16SrXII (Stolbur group)</taxon>
    </lineage>
</organism>
<dbReference type="Gene3D" id="3.40.1280.10">
    <property type="match status" value="1"/>
</dbReference>
<dbReference type="EC" id="2.1.1.-" evidence="5"/>
<gene>
    <name evidence="5" type="primary">yacO</name>
    <name evidence="5" type="ordered locus">PA0672</name>
</gene>
<evidence type="ECO:0000256" key="1">
    <source>
        <dbReference type="ARBA" id="ARBA00007228"/>
    </source>
</evidence>
<evidence type="ECO:0000313" key="6">
    <source>
        <dbReference type="Proteomes" id="UP000008323"/>
    </source>
</evidence>
<dbReference type="eggNOG" id="COG0566">
    <property type="taxonomic scope" value="Bacteria"/>
</dbReference>
<evidence type="ECO:0000313" key="5">
    <source>
        <dbReference type="EMBL" id="CAM12006.1"/>
    </source>
</evidence>
<dbReference type="InterPro" id="IPR029064">
    <property type="entry name" value="Ribosomal_eL30-like_sf"/>
</dbReference>
<proteinExistence type="inferred from homology"/>
<dbReference type="EMBL" id="AM422018">
    <property type="protein sequence ID" value="CAM12006.1"/>
    <property type="molecule type" value="Genomic_DNA"/>
</dbReference>
<dbReference type="Gene3D" id="3.30.1330.30">
    <property type="match status" value="1"/>
</dbReference>
<evidence type="ECO:0000256" key="3">
    <source>
        <dbReference type="ARBA" id="ARBA00022679"/>
    </source>
</evidence>
<dbReference type="InterPro" id="IPR029026">
    <property type="entry name" value="tRNA_m1G_MTases_N"/>
</dbReference>
<dbReference type="Pfam" id="PF00588">
    <property type="entry name" value="SpoU_methylase"/>
    <property type="match status" value="1"/>
</dbReference>
<dbReference type="FunFam" id="3.40.1280.10:FF:000008">
    <property type="entry name" value="Group 3 RNA methyltransferase TrmH"/>
    <property type="match status" value="1"/>
</dbReference>
<evidence type="ECO:0000259" key="4">
    <source>
        <dbReference type="SMART" id="SM00967"/>
    </source>
</evidence>
<dbReference type="InterPro" id="IPR004441">
    <property type="entry name" value="rRNA_MeTrfase_TrmH"/>
</dbReference>
<dbReference type="GO" id="GO:0006396">
    <property type="term" value="P:RNA processing"/>
    <property type="evidence" value="ECO:0007669"/>
    <property type="project" value="InterPro"/>
</dbReference>
<evidence type="ECO:0000256" key="2">
    <source>
        <dbReference type="ARBA" id="ARBA00022603"/>
    </source>
</evidence>
<dbReference type="GO" id="GO:0008173">
    <property type="term" value="F:RNA methyltransferase activity"/>
    <property type="evidence" value="ECO:0007669"/>
    <property type="project" value="InterPro"/>
</dbReference>
<dbReference type="SUPFAM" id="SSF55315">
    <property type="entry name" value="L30e-like"/>
    <property type="match status" value="1"/>
</dbReference>
<dbReference type="AlphaFoldDB" id="B1VAN3"/>
<comment type="similarity">
    <text evidence="1">Belongs to the class IV-like SAM-binding methyltransferase superfamily. RNA methyltransferase TrmH family.</text>
</comment>
<accession>B1VAN3</accession>
<keyword evidence="2 5" id="KW-0489">Methyltransferase</keyword>
<dbReference type="NCBIfam" id="TIGR00186">
    <property type="entry name" value="rRNA_methyl_3"/>
    <property type="match status" value="1"/>
</dbReference>
<protein>
    <submittedName>
        <fullName evidence="5">tRNA/rRNA methyltransferase</fullName>
        <ecNumber evidence="5">2.1.1.-</ecNumber>
    </submittedName>
</protein>
<dbReference type="PANTHER" id="PTHR46429">
    <property type="entry name" value="23S RRNA (GUANOSINE-2'-O-)-METHYLTRANSFERASE RLMB"/>
    <property type="match status" value="1"/>
</dbReference>
<feature type="domain" description="RNA 2-O ribose methyltransferase substrate binding" evidence="4">
    <location>
        <begin position="2"/>
        <end position="74"/>
    </location>
</feature>
<name>B1VAN3_PHYAS</name>
<dbReference type="Pfam" id="PF08032">
    <property type="entry name" value="SpoU_sub_bind"/>
    <property type="match status" value="1"/>
</dbReference>
<dbReference type="Proteomes" id="UP000008323">
    <property type="component" value="Chromosome"/>
</dbReference>
<sequence>MFIYGKNTIKEAIKAKRKIYQLYLDANFKDNSFISFLKLSNQPYQLVDKKKLFDLVKQKNHQGVVAQVESYQFYDLDSFLSFEKKQRFLILDAIHDPHNLGAILRTVEACGFDGVIMSKKHQVPLNATVSKIACGALEYVKVFLVSNLHQTILKLQKQQVLIIGTDSNATQTLTKIPCNQSLAIIVGNEGDGIRYLLKQKCDLLVKIPMKGKINSLNVSVASALMMYATLLSY</sequence>
<dbReference type="InterPro" id="IPR001537">
    <property type="entry name" value="SpoU_MeTrfase"/>
</dbReference>
<dbReference type="GO" id="GO:0032259">
    <property type="term" value="P:methylation"/>
    <property type="evidence" value="ECO:0007669"/>
    <property type="project" value="UniProtKB-KW"/>
</dbReference>
<keyword evidence="3 5" id="KW-0808">Transferase</keyword>
<dbReference type="SMART" id="SM00967">
    <property type="entry name" value="SpoU_sub_bind"/>
    <property type="match status" value="1"/>
</dbReference>
<reference evidence="5 6" key="1">
    <citation type="journal article" date="2008" name="J. Bacteriol.">
        <title>Comparative genome analysis of 'Candidatus Phytoplasma australiense' (subgroup tuf-Australia I; rp-A) and 'Ca. Phytoplasma asteris' strains OY-M and AY-WB.</title>
        <authorList>
            <person name="Tran-Nguyen L.T."/>
            <person name="Kube M."/>
            <person name="Schneider B."/>
            <person name="Reinhardt R."/>
            <person name="Gibb K.S."/>
        </authorList>
    </citation>
    <scope>NUCLEOTIDE SEQUENCE [LARGE SCALE GENOMIC DNA]</scope>
</reference>
<dbReference type="STRING" id="59748.PA0672"/>
<dbReference type="PANTHER" id="PTHR46429:SF1">
    <property type="entry name" value="23S RRNA (GUANOSINE-2'-O-)-METHYLTRANSFERASE RLMB"/>
    <property type="match status" value="1"/>
</dbReference>
<dbReference type="KEGG" id="pal:PA0672"/>
<dbReference type="GO" id="GO:0003723">
    <property type="term" value="F:RNA binding"/>
    <property type="evidence" value="ECO:0007669"/>
    <property type="project" value="InterPro"/>
</dbReference>
<dbReference type="InterPro" id="IPR029028">
    <property type="entry name" value="Alpha/beta_knot_MTases"/>
</dbReference>
<dbReference type="InterPro" id="IPR013123">
    <property type="entry name" value="SpoU_subst-bd"/>
</dbReference>
<dbReference type="SUPFAM" id="SSF75217">
    <property type="entry name" value="alpha/beta knot"/>
    <property type="match status" value="1"/>
</dbReference>
<dbReference type="GO" id="GO:0005829">
    <property type="term" value="C:cytosol"/>
    <property type="evidence" value="ECO:0007669"/>
    <property type="project" value="TreeGrafter"/>
</dbReference>